<organism evidence="1 2">
    <name type="scientific">Acidithiobacillus ferridurans</name>
    <dbReference type="NCBI Taxonomy" id="1232575"/>
    <lineage>
        <taxon>Bacteria</taxon>
        <taxon>Pseudomonadati</taxon>
        <taxon>Pseudomonadota</taxon>
        <taxon>Acidithiobacillia</taxon>
        <taxon>Acidithiobacillales</taxon>
        <taxon>Acidithiobacillaceae</taxon>
        <taxon>Acidithiobacillus</taxon>
    </lineage>
</organism>
<protein>
    <submittedName>
        <fullName evidence="1">Uncharacterized protein</fullName>
    </submittedName>
</protein>
<dbReference type="EMBL" id="AP018795">
    <property type="protein sequence ID" value="BBF66437.1"/>
    <property type="molecule type" value="Genomic_DNA"/>
</dbReference>
<accession>A0A2Z6IN23</accession>
<evidence type="ECO:0000313" key="2">
    <source>
        <dbReference type="Proteomes" id="UP000280188"/>
    </source>
</evidence>
<dbReference type="AlphaFoldDB" id="A0A2Z6IN23"/>
<dbReference type="KEGG" id="afj:AFERRID_26550"/>
<keyword evidence="2" id="KW-1185">Reference proteome</keyword>
<gene>
    <name evidence="1" type="ORF">AFERRID_26550</name>
</gene>
<name>A0A2Z6IN23_ACIFI</name>
<reference evidence="1 2" key="1">
    <citation type="journal article" date="2018" name="Microbiol. Resour. Announc.">
        <title>Complete Genome Sequence of Acidithiobacillus ferridurans JCM 18981.</title>
        <authorList>
            <person name="Miyauchi T."/>
            <person name="Kouzuma A."/>
            <person name="Abe T."/>
            <person name="Watanabe K."/>
        </authorList>
    </citation>
    <scope>NUCLEOTIDE SEQUENCE [LARGE SCALE GENOMIC DNA]</scope>
    <source>
        <strain evidence="2">ATCC 33020 / DSM 29468 / JCM 18981 / 11Fe</strain>
    </source>
</reference>
<dbReference type="Proteomes" id="UP000280188">
    <property type="component" value="Chromosome"/>
</dbReference>
<evidence type="ECO:0000313" key="1">
    <source>
        <dbReference type="EMBL" id="BBF66437.1"/>
    </source>
</evidence>
<proteinExistence type="predicted"/>
<sequence>MSTRSDEILNVNGLLYELRMARFELHQVLLLLSGQKSSLRFLSTEERKQRADVLRSQHAGVGEDALPEQLKDRLFILESPACCAYEVVAQDLKDTDSNSHET</sequence>
<dbReference type="RefSeq" id="WP_126605442.1">
    <property type="nucleotide sequence ID" value="NZ_AP018795.1"/>
</dbReference>